<dbReference type="GO" id="GO:0016747">
    <property type="term" value="F:acyltransferase activity, transferring groups other than amino-acyl groups"/>
    <property type="evidence" value="ECO:0007669"/>
    <property type="project" value="InterPro"/>
</dbReference>
<comment type="caution">
    <text evidence="2">The sequence shown here is derived from an EMBL/GenBank/DDBJ whole genome shotgun (WGS) entry which is preliminary data.</text>
</comment>
<gene>
    <name evidence="2" type="ORF">HX804_03780</name>
</gene>
<dbReference type="EMBL" id="JACAST010000030">
    <property type="protein sequence ID" value="NWK02408.1"/>
    <property type="molecule type" value="Genomic_DNA"/>
</dbReference>
<accession>A0A7K4NM76</accession>
<evidence type="ECO:0000313" key="2">
    <source>
        <dbReference type="EMBL" id="NWK02408.1"/>
    </source>
</evidence>
<name>A0A7K4NM76_9ARCH</name>
<evidence type="ECO:0000259" key="1">
    <source>
        <dbReference type="Pfam" id="PF00583"/>
    </source>
</evidence>
<dbReference type="InterPro" id="IPR016181">
    <property type="entry name" value="Acyl_CoA_acyltransferase"/>
</dbReference>
<reference evidence="2 3" key="1">
    <citation type="journal article" date="2019" name="Environ. Microbiol.">
        <title>Genomics insights into ecotype formation of ammonia-oxidizing archaea in the deep ocean.</title>
        <authorList>
            <person name="Wang Y."/>
            <person name="Huang J.M."/>
            <person name="Cui G.J."/>
            <person name="Nunoura T."/>
            <person name="Takaki Y."/>
            <person name="Li W.L."/>
            <person name="Li J."/>
            <person name="Gao Z.M."/>
            <person name="Takai K."/>
            <person name="Zhang A.Q."/>
            <person name="Stepanauskas R."/>
        </authorList>
    </citation>
    <scope>NUCLEOTIDE SEQUENCE [LARGE SCALE GENOMIC DNA]</scope>
    <source>
        <strain evidence="2 3">N8</strain>
    </source>
</reference>
<evidence type="ECO:0000313" key="3">
    <source>
        <dbReference type="Proteomes" id="UP000529843"/>
    </source>
</evidence>
<dbReference type="InterPro" id="IPR000182">
    <property type="entry name" value="GNAT_dom"/>
</dbReference>
<dbReference type="Gene3D" id="3.40.630.30">
    <property type="match status" value="1"/>
</dbReference>
<feature type="domain" description="N-acetyltransferase" evidence="1">
    <location>
        <begin position="13"/>
        <end position="99"/>
    </location>
</feature>
<dbReference type="Pfam" id="PF00583">
    <property type="entry name" value="Acetyltransf_1"/>
    <property type="match status" value="1"/>
</dbReference>
<dbReference type="Proteomes" id="UP000529843">
    <property type="component" value="Unassembled WGS sequence"/>
</dbReference>
<keyword evidence="2" id="KW-0808">Transferase</keyword>
<protein>
    <submittedName>
        <fullName evidence="2">GNAT family N-acetyltransferase</fullName>
    </submittedName>
</protein>
<sequence>MKIELRKVAKKVWDSILNLRNQFYENFFYEQKEPILKDDHYKYMNKQESNPNFHQWIAFYGKDDVGYIRILDQDINIMVEKKFQSRGIGTIMLNLVEKKVLITSVAGQDYD</sequence>
<dbReference type="AlphaFoldDB" id="A0A7K4NM76"/>
<dbReference type="SUPFAM" id="SSF55729">
    <property type="entry name" value="Acyl-CoA N-acyltransferases (Nat)"/>
    <property type="match status" value="1"/>
</dbReference>
<proteinExistence type="predicted"/>
<organism evidence="2 3">
    <name type="scientific">Marine Group I thaumarchaeote</name>
    <dbReference type="NCBI Taxonomy" id="2511932"/>
    <lineage>
        <taxon>Archaea</taxon>
        <taxon>Nitrososphaerota</taxon>
        <taxon>Marine Group I</taxon>
    </lineage>
</organism>